<sequence>MLAILAFAVIIWISEALDYTVSSILIAVFIIFSVGMSPDVLHPEKLLGTDKALKLALSGFANSGLALVAAALFIAAAMTHTGLDKRLALFTMSRIGAGGRKVLISSIAVTILLSFIVPSATARTACVVPIMLGGIASLKLDRKGPLAASSMITIAQATSIWNVGILTSAAQNLLSRGFIEKAFGAGHALTWTQWFLAGAPWSLAMSVALYFVVRRLMPPEIEDIPGGREAIRNDYLGLGAMTGAEKRLLTISLVLLALWATEGKLHHIDTASSTVAGIALMMLPGVGVMSWSDAQKRIPWGTVVVFGVGISLGTALLDTKAATWLSTLVVSSLHLDTLSGLGVFAVLSAFLILIHLGFASATALTAALMPIMVSVLAGLPGPINGPGIAMLLAFTVSFGFVLPINAPQNMVCPGTETFTSRQFTQVGLWLTGIGYLLLLLFAVSWWSLLGLL</sequence>
<comment type="similarity">
    <text evidence="2">Belongs to the SLC13A/DASS transporter (TC 2.A.47) family. DIT1 subfamily.</text>
</comment>
<gene>
    <name evidence="7" type="ORF">GKE73_03775</name>
</gene>
<keyword evidence="4 6" id="KW-1133">Transmembrane helix</keyword>
<dbReference type="PIRSF" id="PIRSF002457">
    <property type="entry name" value="DASS"/>
    <property type="match status" value="1"/>
</dbReference>
<evidence type="ECO:0000256" key="5">
    <source>
        <dbReference type="ARBA" id="ARBA00023136"/>
    </source>
</evidence>
<reference evidence="7 8" key="1">
    <citation type="submission" date="2019-11" db="EMBL/GenBank/DDBJ databases">
        <title>Draft genome sequence of Paludibacterium sp. dN18-1.</title>
        <authorList>
            <person name="Im W.-T."/>
        </authorList>
    </citation>
    <scope>NUCLEOTIDE SEQUENCE [LARGE SCALE GENOMIC DNA]</scope>
    <source>
        <strain evidence="8">dN 18-1</strain>
    </source>
</reference>
<dbReference type="GO" id="GO:1905039">
    <property type="term" value="P:carboxylic acid transmembrane transport"/>
    <property type="evidence" value="ECO:0007669"/>
    <property type="project" value="UniProtKB-ARBA"/>
</dbReference>
<keyword evidence="8" id="KW-1185">Reference proteome</keyword>
<comment type="caution">
    <text evidence="7">The sequence shown here is derived from an EMBL/GenBank/DDBJ whole genome shotgun (WGS) entry which is preliminary data.</text>
</comment>
<evidence type="ECO:0000256" key="4">
    <source>
        <dbReference type="ARBA" id="ARBA00022989"/>
    </source>
</evidence>
<evidence type="ECO:0000256" key="6">
    <source>
        <dbReference type="SAM" id="Phobius"/>
    </source>
</evidence>
<feature type="transmembrane region" description="Helical" evidence="6">
    <location>
        <begin position="363"/>
        <end position="381"/>
    </location>
</feature>
<dbReference type="RefSeq" id="WP_230369246.1">
    <property type="nucleotide sequence ID" value="NZ_WLYX01000001.1"/>
</dbReference>
<protein>
    <submittedName>
        <fullName evidence="7">DASS family sodium-coupled anion symporter</fullName>
    </submittedName>
</protein>
<comment type="subcellular location">
    <subcellularLocation>
        <location evidence="1">Membrane</location>
        <topology evidence="1">Multi-pass membrane protein</topology>
    </subcellularLocation>
</comment>
<keyword evidence="5 6" id="KW-0472">Membrane</keyword>
<dbReference type="AlphaFoldDB" id="A0A844GCT0"/>
<feature type="transmembrane region" description="Helical" evidence="6">
    <location>
        <begin position="337"/>
        <end position="356"/>
    </location>
</feature>
<evidence type="ECO:0000313" key="8">
    <source>
        <dbReference type="Proteomes" id="UP000446658"/>
    </source>
</evidence>
<keyword evidence="3 6" id="KW-0812">Transmembrane</keyword>
<organism evidence="7 8">
    <name type="scientific">Paludibacterium denitrificans</name>
    <dbReference type="NCBI Taxonomy" id="2675226"/>
    <lineage>
        <taxon>Bacteria</taxon>
        <taxon>Pseudomonadati</taxon>
        <taxon>Pseudomonadota</taxon>
        <taxon>Betaproteobacteria</taxon>
        <taxon>Neisseriales</taxon>
        <taxon>Chromobacteriaceae</taxon>
        <taxon>Paludibacterium</taxon>
    </lineage>
</organism>
<evidence type="ECO:0000313" key="7">
    <source>
        <dbReference type="EMBL" id="MTD32727.1"/>
    </source>
</evidence>
<feature type="transmembrane region" description="Helical" evidence="6">
    <location>
        <begin position="298"/>
        <end position="317"/>
    </location>
</feature>
<dbReference type="PANTHER" id="PTHR10283">
    <property type="entry name" value="SOLUTE CARRIER FAMILY 13 MEMBER"/>
    <property type="match status" value="1"/>
</dbReference>
<evidence type="ECO:0000256" key="2">
    <source>
        <dbReference type="ARBA" id="ARBA00007349"/>
    </source>
</evidence>
<feature type="transmembrane region" description="Helical" evidence="6">
    <location>
        <begin position="194"/>
        <end position="213"/>
    </location>
</feature>
<proteinExistence type="inferred from homology"/>
<name>A0A844GCT0_9NEIS</name>
<dbReference type="InterPro" id="IPR030676">
    <property type="entry name" value="CitT-rel"/>
</dbReference>
<accession>A0A844GCT0</accession>
<dbReference type="Proteomes" id="UP000446658">
    <property type="component" value="Unassembled WGS sequence"/>
</dbReference>
<dbReference type="GO" id="GO:0005886">
    <property type="term" value="C:plasma membrane"/>
    <property type="evidence" value="ECO:0007669"/>
    <property type="project" value="TreeGrafter"/>
</dbReference>
<dbReference type="PANTHER" id="PTHR10283:SF82">
    <property type="entry name" value="SOLUTE CARRIER FAMILY 13 MEMBER 2"/>
    <property type="match status" value="1"/>
</dbReference>
<feature type="transmembrane region" description="Helical" evidence="6">
    <location>
        <begin position="387"/>
        <end position="406"/>
    </location>
</feature>
<feature type="transmembrane region" description="Helical" evidence="6">
    <location>
        <begin position="55"/>
        <end position="77"/>
    </location>
</feature>
<evidence type="ECO:0000256" key="1">
    <source>
        <dbReference type="ARBA" id="ARBA00004141"/>
    </source>
</evidence>
<feature type="transmembrane region" description="Helical" evidence="6">
    <location>
        <begin position="7"/>
        <end position="35"/>
    </location>
</feature>
<feature type="transmembrane region" description="Helical" evidence="6">
    <location>
        <begin position="98"/>
        <end position="116"/>
    </location>
</feature>
<dbReference type="GO" id="GO:0008514">
    <property type="term" value="F:organic anion transmembrane transporter activity"/>
    <property type="evidence" value="ECO:0007669"/>
    <property type="project" value="UniProtKB-ARBA"/>
</dbReference>
<dbReference type="EMBL" id="WLYX01000001">
    <property type="protein sequence ID" value="MTD32727.1"/>
    <property type="molecule type" value="Genomic_DNA"/>
</dbReference>
<feature type="transmembrane region" description="Helical" evidence="6">
    <location>
        <begin position="426"/>
        <end position="448"/>
    </location>
</feature>
<evidence type="ECO:0000256" key="3">
    <source>
        <dbReference type="ARBA" id="ARBA00022692"/>
    </source>
</evidence>
<dbReference type="NCBIfam" id="TIGR00785">
    <property type="entry name" value="dass"/>
    <property type="match status" value="1"/>
</dbReference>
<dbReference type="Pfam" id="PF00939">
    <property type="entry name" value="Na_sulph_symp"/>
    <property type="match status" value="1"/>
</dbReference>
<dbReference type="InterPro" id="IPR001898">
    <property type="entry name" value="SLC13A/DASS"/>
</dbReference>